<keyword evidence="4 7" id="KW-0406">Ion transport</keyword>
<keyword evidence="3 7" id="KW-0375">Hydrogen ion transport</keyword>
<name>D5VRB4_METIM</name>
<dbReference type="GO" id="GO:0005886">
    <property type="term" value="C:plasma membrane"/>
    <property type="evidence" value="ECO:0007669"/>
    <property type="project" value="UniProtKB-SubCell"/>
</dbReference>
<dbReference type="Proteomes" id="UP000002061">
    <property type="component" value="Chromosome"/>
</dbReference>
<dbReference type="GO" id="GO:0033178">
    <property type="term" value="C:proton-transporting two-sector ATPase complex, catalytic domain"/>
    <property type="evidence" value="ECO:0007669"/>
    <property type="project" value="InterPro"/>
</dbReference>
<dbReference type="EMBL" id="CP002009">
    <property type="protein sequence ID" value="ADG13117.1"/>
    <property type="molecule type" value="Genomic_DNA"/>
</dbReference>
<evidence type="ECO:0000256" key="1">
    <source>
        <dbReference type="ARBA" id="ARBA00005901"/>
    </source>
</evidence>
<comment type="similarity">
    <text evidence="1 7">Belongs to the V-ATPase E subunit family.</text>
</comment>
<dbReference type="GO" id="GO:0046933">
    <property type="term" value="F:proton-transporting ATP synthase activity, rotational mechanism"/>
    <property type="evidence" value="ECO:0007669"/>
    <property type="project" value="UniProtKB-UniRule"/>
</dbReference>
<dbReference type="SUPFAM" id="SSF81573">
    <property type="entry name" value="F1F0 ATP synthase subunit B, membrane domain"/>
    <property type="match status" value="1"/>
</dbReference>
<keyword evidence="6 7" id="KW-0066">ATP synthesis</keyword>
<dbReference type="Pfam" id="PF01991">
    <property type="entry name" value="vATP-synt_E"/>
    <property type="match status" value="1"/>
</dbReference>
<keyword evidence="2 7" id="KW-0813">Transport</keyword>
<comment type="function">
    <text evidence="7">Component of the A-type ATP synthase that produces ATP from ADP in the presence of a proton gradient across the membrane.</text>
</comment>
<dbReference type="PANTHER" id="PTHR45715">
    <property type="entry name" value="ATPASE H+-TRANSPORTING V1 SUBUNIT E1A-RELATED"/>
    <property type="match status" value="1"/>
</dbReference>
<dbReference type="InterPro" id="IPR038495">
    <property type="entry name" value="ATPase_E_C"/>
</dbReference>
<keyword evidence="8" id="KW-0175">Coiled coil</keyword>
<evidence type="ECO:0000313" key="9">
    <source>
        <dbReference type="EMBL" id="ADG13117.1"/>
    </source>
</evidence>
<dbReference type="AlphaFoldDB" id="D5VRB4"/>
<reference evidence="9" key="1">
    <citation type="submission" date="2010-04" db="EMBL/GenBank/DDBJ databases">
        <title>Complete sequence of Methanocaldococcus infernus ME.</title>
        <authorList>
            <consortium name="US DOE Joint Genome Institute"/>
            <person name="Lucas S."/>
            <person name="Copeland A."/>
            <person name="Lapidus A."/>
            <person name="Cheng J.-F."/>
            <person name="Bruce D."/>
            <person name="Goodwin L."/>
            <person name="Pitluck S."/>
            <person name="Munk A.C."/>
            <person name="Detter J.C."/>
            <person name="Han C."/>
            <person name="Tapia R."/>
            <person name="Land M."/>
            <person name="Hauser L."/>
            <person name="Kyrpides N."/>
            <person name="Mikhailova N."/>
            <person name="Sieprawska-Lupa M."/>
            <person name="Whitman W.B."/>
            <person name="Woyke T."/>
        </authorList>
    </citation>
    <scope>NUCLEOTIDE SEQUENCE [LARGE SCALE GENOMIC DNA]</scope>
    <source>
        <strain evidence="9">ME</strain>
    </source>
</reference>
<evidence type="ECO:0000256" key="6">
    <source>
        <dbReference type="ARBA" id="ARBA00023310"/>
    </source>
</evidence>
<comment type="subcellular location">
    <subcellularLocation>
        <location evidence="7">Cell membrane</location>
        <topology evidence="7">Peripheral membrane protein</topology>
    </subcellularLocation>
</comment>
<dbReference type="InterPro" id="IPR002842">
    <property type="entry name" value="ATPase_V1_Esu"/>
</dbReference>
<accession>D5VRB4</accession>
<evidence type="ECO:0000256" key="5">
    <source>
        <dbReference type="ARBA" id="ARBA00023136"/>
    </source>
</evidence>
<keyword evidence="10" id="KW-1185">Reference proteome</keyword>
<protein>
    <recommendedName>
        <fullName evidence="7">A-type ATP synthase subunit E</fullName>
    </recommendedName>
</protein>
<dbReference type="GO" id="GO:0046961">
    <property type="term" value="F:proton-transporting ATPase activity, rotational mechanism"/>
    <property type="evidence" value="ECO:0007669"/>
    <property type="project" value="InterPro"/>
</dbReference>
<dbReference type="HAMAP" id="MF_00311">
    <property type="entry name" value="ATP_synth_E_arch"/>
    <property type="match status" value="1"/>
</dbReference>
<gene>
    <name evidence="7" type="primary">atpE</name>
    <name evidence="9" type="ordered locus">Metin_0447</name>
</gene>
<dbReference type="GO" id="GO:0005524">
    <property type="term" value="F:ATP binding"/>
    <property type="evidence" value="ECO:0007669"/>
    <property type="project" value="UniProtKB-UniRule"/>
</dbReference>
<dbReference type="eggNOG" id="arCOG00869">
    <property type="taxonomic scope" value="Archaea"/>
</dbReference>
<evidence type="ECO:0000256" key="4">
    <source>
        <dbReference type="ARBA" id="ARBA00023065"/>
    </source>
</evidence>
<evidence type="ECO:0000313" key="10">
    <source>
        <dbReference type="Proteomes" id="UP000002061"/>
    </source>
</evidence>
<dbReference type="Gene3D" id="1.20.5.620">
    <property type="entry name" value="F1F0 ATP synthase subunit B, membrane domain"/>
    <property type="match status" value="1"/>
</dbReference>
<dbReference type="SUPFAM" id="SSF160527">
    <property type="entry name" value="V-type ATPase subunit E-like"/>
    <property type="match status" value="1"/>
</dbReference>
<comment type="subunit">
    <text evidence="7">Has multiple subunits with at least A(3), B(3), C, D, E, F, H, I and proteolipid K(x).</text>
</comment>
<feature type="coiled-coil region" evidence="8">
    <location>
        <begin position="15"/>
        <end position="96"/>
    </location>
</feature>
<dbReference type="GO" id="GO:0042777">
    <property type="term" value="P:proton motive force-driven plasma membrane ATP synthesis"/>
    <property type="evidence" value="ECO:0007669"/>
    <property type="project" value="UniProtKB-UniRule"/>
</dbReference>
<evidence type="ECO:0000256" key="2">
    <source>
        <dbReference type="ARBA" id="ARBA00022448"/>
    </source>
</evidence>
<keyword evidence="7" id="KW-1003">Cell membrane</keyword>
<dbReference type="InterPro" id="IPR028987">
    <property type="entry name" value="ATP_synth_B-like_membr_sf"/>
</dbReference>
<keyword evidence="5 7" id="KW-0472">Membrane</keyword>
<dbReference type="KEGG" id="mif:Metin_0447"/>
<proteinExistence type="inferred from homology"/>
<dbReference type="Gene3D" id="3.30.2320.30">
    <property type="entry name" value="ATP synthase, E subunit, C-terminal"/>
    <property type="match status" value="1"/>
</dbReference>
<dbReference type="STRING" id="573063.Metin_0447"/>
<dbReference type="HOGENOM" id="CLU_105846_1_0_2"/>
<sequence length="207" mass="23736">MVISVGIEKIKEKILEDANLEAKKIIGEAEKEKEEILNKAKEEAEKRKNEILKKGEKEAEILYNSIIAEAKLQARREILEVKERIIEKAIQKLREDLAKLPDEPEYMDKLLKLIKEGAISLGGGEIFVNLNKRDYERLEEEALWKLEKEVELKTNKVTVLKKGEVVDILGGCILNSGDKTKLLDNSLEAIFERSLPKIRIKVTEKLF</sequence>
<evidence type="ECO:0000256" key="8">
    <source>
        <dbReference type="SAM" id="Coils"/>
    </source>
</evidence>
<evidence type="ECO:0000256" key="3">
    <source>
        <dbReference type="ARBA" id="ARBA00022781"/>
    </source>
</evidence>
<evidence type="ECO:0000256" key="7">
    <source>
        <dbReference type="HAMAP-Rule" id="MF_00311"/>
    </source>
</evidence>
<organism evidence="9 10">
    <name type="scientific">Methanocaldococcus infernus (strain DSM 11812 / JCM 15783 / ME)</name>
    <dbReference type="NCBI Taxonomy" id="573063"/>
    <lineage>
        <taxon>Archaea</taxon>
        <taxon>Methanobacteriati</taxon>
        <taxon>Methanobacteriota</taxon>
        <taxon>Methanomada group</taxon>
        <taxon>Methanococci</taxon>
        <taxon>Methanococcales</taxon>
        <taxon>Methanocaldococcaceae</taxon>
        <taxon>Methanocaldococcus</taxon>
    </lineage>
</organism>